<organism evidence="2">
    <name type="scientific">Fagus sylvatica</name>
    <name type="common">Beechnut</name>
    <dbReference type="NCBI Taxonomy" id="28930"/>
    <lineage>
        <taxon>Eukaryota</taxon>
        <taxon>Viridiplantae</taxon>
        <taxon>Streptophyta</taxon>
        <taxon>Embryophyta</taxon>
        <taxon>Tracheophyta</taxon>
        <taxon>Spermatophyta</taxon>
        <taxon>Magnoliopsida</taxon>
        <taxon>eudicotyledons</taxon>
        <taxon>Gunneridae</taxon>
        <taxon>Pentapetalae</taxon>
        <taxon>rosids</taxon>
        <taxon>fabids</taxon>
        <taxon>Fagales</taxon>
        <taxon>Fagaceae</taxon>
        <taxon>Fagus</taxon>
    </lineage>
</organism>
<feature type="domain" description="F-box" evidence="1">
    <location>
        <begin position="5"/>
        <end position="55"/>
    </location>
</feature>
<dbReference type="SUPFAM" id="SSF81383">
    <property type="entry name" value="F-box domain"/>
    <property type="match status" value="1"/>
</dbReference>
<dbReference type="Gene3D" id="1.20.1280.50">
    <property type="match status" value="1"/>
</dbReference>
<evidence type="ECO:0000259" key="1">
    <source>
        <dbReference type="PROSITE" id="PS50181"/>
    </source>
</evidence>
<reference evidence="2" key="1">
    <citation type="submission" date="2018-02" db="EMBL/GenBank/DDBJ databases">
        <authorList>
            <person name="Cohen D.B."/>
            <person name="Kent A.D."/>
        </authorList>
    </citation>
    <scope>NUCLEOTIDE SEQUENCE</scope>
</reference>
<protein>
    <recommendedName>
        <fullName evidence="1">F-box domain-containing protein</fullName>
    </recommendedName>
</protein>
<dbReference type="InterPro" id="IPR017451">
    <property type="entry name" value="F-box-assoc_interact_dom"/>
</dbReference>
<dbReference type="InterPro" id="IPR050796">
    <property type="entry name" value="SCF_F-box_component"/>
</dbReference>
<dbReference type="PROSITE" id="PS50181">
    <property type="entry name" value="FBOX"/>
    <property type="match status" value="1"/>
</dbReference>
<dbReference type="PANTHER" id="PTHR31672">
    <property type="entry name" value="BNACNNG10540D PROTEIN"/>
    <property type="match status" value="1"/>
</dbReference>
<accession>A0A2N9H428</accession>
<gene>
    <name evidence="2" type="ORF">FSB_LOCUS37128</name>
</gene>
<name>A0A2N9H428_FAGSY</name>
<dbReference type="Pfam" id="PF00646">
    <property type="entry name" value="F-box"/>
    <property type="match status" value="1"/>
</dbReference>
<proteinExistence type="predicted"/>
<dbReference type="InterPro" id="IPR001810">
    <property type="entry name" value="F-box_dom"/>
</dbReference>
<dbReference type="AlphaFoldDB" id="A0A2N9H428"/>
<dbReference type="CDD" id="cd22157">
    <property type="entry name" value="F-box_AtFBW1-like"/>
    <property type="match status" value="1"/>
</dbReference>
<dbReference type="NCBIfam" id="TIGR01640">
    <property type="entry name" value="F_box_assoc_1"/>
    <property type="match status" value="1"/>
</dbReference>
<dbReference type="Pfam" id="PF07734">
    <property type="entry name" value="FBA_1"/>
    <property type="match status" value="1"/>
</dbReference>
<dbReference type="EMBL" id="OIVN01003168">
    <property type="protein sequence ID" value="SPD09246.1"/>
    <property type="molecule type" value="Genomic_DNA"/>
</dbReference>
<dbReference type="SMART" id="SM00256">
    <property type="entry name" value="FBOX"/>
    <property type="match status" value="1"/>
</dbReference>
<dbReference type="InterPro" id="IPR036047">
    <property type="entry name" value="F-box-like_dom_sf"/>
</dbReference>
<dbReference type="PANTHER" id="PTHR31672:SF13">
    <property type="entry name" value="F-BOX PROTEIN CPR30-LIKE"/>
    <property type="match status" value="1"/>
</dbReference>
<sequence length="330" mass="38096">MALVAKLYVSLPQDLVDDILSRLPVKSLIRFKCVSKAWHALITSRQFATSHFQKSSQNPKVLVMIGHEDYHVRVVQSKALVIYQNHVEFEPVDVGFPLRGTTNIGRVYTTLASCNGLVCVEFFDQYTDTYEYLVWNPSTRSNRNIPRSTTFDSSFDGSYSFGFGYDYSTHDYKLLRSYYNEYESGFPKLEFEIFLLKTFTWRKINLDKDDNTYNSICSKVPMKQHSTFFNGVIYWAVEPKSTPELMKPSIIYFDLAEEIFHEVSFPESLSYFTRGGYFKVLSELGILGEHLCLSVCTDQDFNNFKYSTMGDEGSLGLGLDWPLFHIRTLV</sequence>
<evidence type="ECO:0000313" key="2">
    <source>
        <dbReference type="EMBL" id="SPD09246.1"/>
    </source>
</evidence>
<dbReference type="InterPro" id="IPR006527">
    <property type="entry name" value="F-box-assoc_dom_typ1"/>
</dbReference>